<organism evidence="3 4">
    <name type="scientific">Paralvinella palmiformis</name>
    <dbReference type="NCBI Taxonomy" id="53620"/>
    <lineage>
        <taxon>Eukaryota</taxon>
        <taxon>Metazoa</taxon>
        <taxon>Spiralia</taxon>
        <taxon>Lophotrochozoa</taxon>
        <taxon>Annelida</taxon>
        <taxon>Polychaeta</taxon>
        <taxon>Sedentaria</taxon>
        <taxon>Canalipalpata</taxon>
        <taxon>Terebellida</taxon>
        <taxon>Terebelliformia</taxon>
        <taxon>Alvinellidae</taxon>
        <taxon>Paralvinella</taxon>
    </lineage>
</organism>
<proteinExistence type="predicted"/>
<evidence type="ECO:0000313" key="4">
    <source>
        <dbReference type="Proteomes" id="UP001208570"/>
    </source>
</evidence>
<evidence type="ECO:0000256" key="2">
    <source>
        <dbReference type="SAM" id="Phobius"/>
    </source>
</evidence>
<keyword evidence="2" id="KW-1133">Transmembrane helix</keyword>
<dbReference type="Proteomes" id="UP001208570">
    <property type="component" value="Unassembled WGS sequence"/>
</dbReference>
<dbReference type="InterPro" id="IPR009030">
    <property type="entry name" value="Growth_fac_rcpt_cys_sf"/>
</dbReference>
<accession>A0AAD9JJ37</accession>
<keyword evidence="2" id="KW-0812">Transmembrane</keyword>
<protein>
    <submittedName>
        <fullName evidence="3">Uncharacterized protein</fullName>
    </submittedName>
</protein>
<dbReference type="SUPFAM" id="SSF57184">
    <property type="entry name" value="Growth factor receptor domain"/>
    <property type="match status" value="1"/>
</dbReference>
<keyword evidence="2" id="KW-0472">Membrane</keyword>
<dbReference type="AlphaFoldDB" id="A0AAD9JJ37"/>
<evidence type="ECO:0000256" key="1">
    <source>
        <dbReference type="SAM" id="MobiDB-lite"/>
    </source>
</evidence>
<evidence type="ECO:0000313" key="3">
    <source>
        <dbReference type="EMBL" id="KAK2154144.1"/>
    </source>
</evidence>
<feature type="compositionally biased region" description="Basic and acidic residues" evidence="1">
    <location>
        <begin position="255"/>
        <end position="267"/>
    </location>
</feature>
<sequence>MTAEDITSNKMTASYCASLARQSTSDAATKFGCIVRAVVTDNEKKMEVMRCEPQEANDNLVVSASIERIFSNFGVIQKKTTEQIRNTESSEAGFPSVIFIDGMINIFDLTPVLIVISCITCVGASSREILKAPNEKCPEGYHVLDDNTKCVPCSNICYKNMDRFTEANCKRICPKFYDEIIVQKRVMPISTTAPPGEWPEHHTDYSQTIWILCVLSAMMLIVIVVVVINRQSLCRWINIHYQQVYNDPGPTRDTQPIEEKNPDDRYTELVPSGH</sequence>
<dbReference type="EMBL" id="JAODUP010000275">
    <property type="protein sequence ID" value="KAK2154144.1"/>
    <property type="molecule type" value="Genomic_DNA"/>
</dbReference>
<name>A0AAD9JJ37_9ANNE</name>
<comment type="caution">
    <text evidence="3">The sequence shown here is derived from an EMBL/GenBank/DDBJ whole genome shotgun (WGS) entry which is preliminary data.</text>
</comment>
<gene>
    <name evidence="3" type="ORF">LSH36_275g02013</name>
</gene>
<keyword evidence="4" id="KW-1185">Reference proteome</keyword>
<feature type="region of interest" description="Disordered" evidence="1">
    <location>
        <begin position="248"/>
        <end position="274"/>
    </location>
</feature>
<reference evidence="3" key="1">
    <citation type="journal article" date="2023" name="Mol. Biol. Evol.">
        <title>Third-Generation Sequencing Reveals the Adaptive Role of the Epigenome in Three Deep-Sea Polychaetes.</title>
        <authorList>
            <person name="Perez M."/>
            <person name="Aroh O."/>
            <person name="Sun Y."/>
            <person name="Lan Y."/>
            <person name="Juniper S.K."/>
            <person name="Young C.R."/>
            <person name="Angers B."/>
            <person name="Qian P.Y."/>
        </authorList>
    </citation>
    <scope>NUCLEOTIDE SEQUENCE</scope>
    <source>
        <strain evidence="3">P08H-3</strain>
    </source>
</reference>
<feature type="transmembrane region" description="Helical" evidence="2">
    <location>
        <begin position="209"/>
        <end position="228"/>
    </location>
</feature>